<dbReference type="RefSeq" id="XP_025357219.1">
    <property type="nucleotide sequence ID" value="XM_025502920.1"/>
</dbReference>
<sequence length="440" mass="50522">MTSNFSKQGQSSKQTLFAIPDPKVRHNYVYSHGHRASRRAREQSVGILSEEDDGDATTAASTTDAESETDIASGNDEDEIRSTTSASRRRSRRKKVARFGNAQATHREKHLRHIYDLLMLSISRGDGRRAYRSLRVLLHAHEWSAVELWRHALQVTTMVAAEQVGMRTEEDRVLNEQKIAKERLKFMRQINRSRASALQVDLLLEMIPEMLMLGLEEQAMEEIDLLITTYPFRLEPLLHLYSAMLYLIVSERSLEAVAQQEGRDIENDTRRIRFGPDVTLIDKEMAFIPKVLLIYRMRGHEGAISQLKRIEQKFEMVLNVGKAPSKRGRRDVRSASQSRSRSRSRSRSQSHSRSQSRNTSLGDTSNSESEAESTRSRGRRRRRRRRRSDFEEEDENDEEDNAPVLVAAAERDDVRVMNDGWARAMARAYLAIIKSPITLS</sequence>
<name>A0A316VGY8_9BASI</name>
<evidence type="ECO:0000313" key="2">
    <source>
        <dbReference type="EMBL" id="PWN36917.1"/>
    </source>
</evidence>
<dbReference type="OrthoDB" id="2159786at2759"/>
<evidence type="ECO:0000313" key="3">
    <source>
        <dbReference type="Proteomes" id="UP000245771"/>
    </source>
</evidence>
<feature type="region of interest" description="Disordered" evidence="1">
    <location>
        <begin position="1"/>
        <end position="20"/>
    </location>
</feature>
<feature type="compositionally biased region" description="Acidic residues" evidence="1">
    <location>
        <begin position="65"/>
        <end position="79"/>
    </location>
</feature>
<feature type="compositionally biased region" description="Acidic residues" evidence="1">
    <location>
        <begin position="390"/>
        <end position="401"/>
    </location>
</feature>
<feature type="compositionally biased region" description="Basic residues" evidence="1">
    <location>
        <begin position="376"/>
        <end position="387"/>
    </location>
</feature>
<dbReference type="Proteomes" id="UP000245771">
    <property type="component" value="Unassembled WGS sequence"/>
</dbReference>
<reference evidence="2 3" key="1">
    <citation type="journal article" date="2018" name="Mol. Biol. Evol.">
        <title>Broad Genomic Sampling Reveals a Smut Pathogenic Ancestry of the Fungal Clade Ustilaginomycotina.</title>
        <authorList>
            <person name="Kijpornyongpan T."/>
            <person name="Mondo S.J."/>
            <person name="Barry K."/>
            <person name="Sandor L."/>
            <person name="Lee J."/>
            <person name="Lipzen A."/>
            <person name="Pangilinan J."/>
            <person name="LaButti K."/>
            <person name="Hainaut M."/>
            <person name="Henrissat B."/>
            <person name="Grigoriev I.V."/>
            <person name="Spatafora J.W."/>
            <person name="Aime M.C."/>
        </authorList>
    </citation>
    <scope>NUCLEOTIDE SEQUENCE [LARGE SCALE GENOMIC DNA]</scope>
    <source>
        <strain evidence="2 3">MCA 3882</strain>
    </source>
</reference>
<dbReference type="InParanoid" id="A0A316VGY8"/>
<dbReference type="GeneID" id="37024701"/>
<dbReference type="EMBL" id="KZ819602">
    <property type="protein sequence ID" value="PWN36917.1"/>
    <property type="molecule type" value="Genomic_DNA"/>
</dbReference>
<gene>
    <name evidence="2" type="ORF">FA14DRAFT_8020</name>
</gene>
<organism evidence="2 3">
    <name type="scientific">Meira miltonrushii</name>
    <dbReference type="NCBI Taxonomy" id="1280837"/>
    <lineage>
        <taxon>Eukaryota</taxon>
        <taxon>Fungi</taxon>
        <taxon>Dikarya</taxon>
        <taxon>Basidiomycota</taxon>
        <taxon>Ustilaginomycotina</taxon>
        <taxon>Exobasidiomycetes</taxon>
        <taxon>Exobasidiales</taxon>
        <taxon>Brachybasidiaceae</taxon>
        <taxon>Meira</taxon>
    </lineage>
</organism>
<feature type="compositionally biased region" description="Basic residues" evidence="1">
    <location>
        <begin position="340"/>
        <end position="350"/>
    </location>
</feature>
<feature type="region of interest" description="Disordered" evidence="1">
    <location>
        <begin position="31"/>
        <end position="104"/>
    </location>
</feature>
<proteinExistence type="predicted"/>
<feature type="compositionally biased region" description="Polar residues" evidence="1">
    <location>
        <begin position="1"/>
        <end position="15"/>
    </location>
</feature>
<protein>
    <submittedName>
        <fullName evidence="2">Uncharacterized protein</fullName>
    </submittedName>
</protein>
<feature type="compositionally biased region" description="Basic residues" evidence="1">
    <location>
        <begin position="87"/>
        <end position="97"/>
    </location>
</feature>
<dbReference type="AlphaFoldDB" id="A0A316VGY8"/>
<feature type="region of interest" description="Disordered" evidence="1">
    <location>
        <begin position="321"/>
        <end position="404"/>
    </location>
</feature>
<evidence type="ECO:0000256" key="1">
    <source>
        <dbReference type="SAM" id="MobiDB-lite"/>
    </source>
</evidence>
<keyword evidence="3" id="KW-1185">Reference proteome</keyword>
<dbReference type="STRING" id="1280837.A0A316VGY8"/>
<accession>A0A316VGY8</accession>